<name>A0A7S4I6S5_9EUKA</name>
<dbReference type="InterPro" id="IPR015943">
    <property type="entry name" value="WD40/YVTN_repeat-like_dom_sf"/>
</dbReference>
<proteinExistence type="predicted"/>
<dbReference type="InterPro" id="IPR036322">
    <property type="entry name" value="WD40_repeat_dom_sf"/>
</dbReference>
<gene>
    <name evidence="2" type="ORF">VSP0166_LOCUS8872</name>
</gene>
<feature type="region of interest" description="Disordered" evidence="1">
    <location>
        <begin position="999"/>
        <end position="1100"/>
    </location>
</feature>
<evidence type="ECO:0000313" key="2">
    <source>
        <dbReference type="EMBL" id="CAE2220380.1"/>
    </source>
</evidence>
<evidence type="ECO:0000256" key="1">
    <source>
        <dbReference type="SAM" id="MobiDB-lite"/>
    </source>
</evidence>
<accession>A0A7S4I6S5</accession>
<dbReference type="EMBL" id="HBKP01012617">
    <property type="protein sequence ID" value="CAE2220380.1"/>
    <property type="molecule type" value="Transcribed_RNA"/>
</dbReference>
<reference evidence="2" key="1">
    <citation type="submission" date="2021-01" db="EMBL/GenBank/DDBJ databases">
        <authorList>
            <person name="Corre E."/>
            <person name="Pelletier E."/>
            <person name="Niang G."/>
            <person name="Scheremetjew M."/>
            <person name="Finn R."/>
            <person name="Kale V."/>
            <person name="Holt S."/>
            <person name="Cochrane G."/>
            <person name="Meng A."/>
            <person name="Brown T."/>
            <person name="Cohen L."/>
        </authorList>
    </citation>
    <scope>NUCLEOTIDE SEQUENCE</scope>
    <source>
        <strain evidence="2">DIVA3 518/3/11/1/6</strain>
    </source>
</reference>
<feature type="compositionally biased region" description="Acidic residues" evidence="1">
    <location>
        <begin position="1026"/>
        <end position="1038"/>
    </location>
</feature>
<sequence length="1354" mass="152272">MGLMNLVRSCALELRPKERVSAVAFHPTKPVIAIGVGNHVYLHDLHRGSLLATVKTEKPVSALQVSDNSLLARTGGDFYVWEYSSLELLGVLYLSDEKTIQETVLSNFHPFVSSSRIGSKAVFVHDVSRKEFRKPSLRLDCKRPASGLAMHPKEPLLAVYSEGTIRIWDLQSGNQVTQCDELLKQKEYMGPKNSTTSRGFLSFSSDGSILAVANEKKQIYTFEFEDRQLSLLASNGSVPSTGSSVIAVKHHPKLNVFWVLQSNGYLEAFCSIKCKKRGVIHDESIAELDAVEQFSQLADFQARDWVLAKDSPNYMAVHPLYNYIAFSFKRNEPRKNFLVYSLYNQKHRFSRLPSVCGAKTLPSSYLEESNCYAENFYYVSADGQVMNYDIRSVASNVLKDISFMLESTGFWPYEIRYCQEKEKFIMFFETFSASEPGKPQKNGEFTFSVFSSAQNSPVKLTPGRDAFFPIYSNDKDISLISLSATTNELSLGGSKVELERFVRRIFTSPLAEGMAIIFVLSDYIVCSANADPQYKGKTPYSFDYSRKIKLRRWETVHQVLWNRHSTMETCENAERGSEHDLVAILTSHRILIATAHLDVLTFVEAPHQFSTVYFNSIYWVGMSLFYIAESHVHYLTLDGKHQLLCELGSSEATFVSIWNDRIMTCAWNATELKVMANGVGLLEPLLLGELAATGICGRPKQISKDLLQHIIRTYDYKRTDLKLIKQLQHHGYYDVALQLSIPHSVCTYRVKFDAALKSRKLYTAMEMLEEQCRVQKAAPPLHGEARRMAEELAKVCTQYGQYFLSYRCYELLQDYYTLLQNVVIHRDMHGLTFLKKRVQAKPEYRHLLSACKKLMKNKQLMSGDATMSRDFVFTNLSMSLDPTPIVVPDMQGNPKMSNPHIFPWAFLDTQEKWFPGRLNDAQNLGPSFSEPPQDAHAVDFPSSIQEVVSLFVLRMKGITNEVAAAEKTVQHPPATLEPPPLARIALSRDTYSISCSSALEKNQSKSVPDQETSVVSMSESLVSGDSSDEEDTIEPDGDSETKQEPAEEFPEDESQAGAPETPEEANDTKNPSGEEDSSPTEPEVTETKEEAKPQATKPCSPVTIVSIAKEDIEKYPCTTFARWGYIGNLKRRETLGQLANIKVPVHEFFSAFDSITSAQRMLDIGMFSSAMCHIEKAIYLLVSGKTAAEYKRKEVKICVYYKLALRLLTAIKLLDHSGDIQEVAYLSRVLASIPLRPVHRISAMAVAADKNLIAENYGAASKFLLALKNKGLYEGSNIEEVLAQCEEKGFSNAVGYISPQRPMCCYSTFKEIAPEADYLFCSFCDAVFRLEVKQPAENCCFCKHGTLQESSLVD</sequence>
<protein>
    <submittedName>
        <fullName evidence="2">Uncharacterized protein</fullName>
    </submittedName>
</protein>
<dbReference type="Gene3D" id="1.25.40.470">
    <property type="match status" value="1"/>
</dbReference>
<feature type="compositionally biased region" description="Polar residues" evidence="1">
    <location>
        <begin position="999"/>
        <end position="1025"/>
    </location>
</feature>
<organism evidence="2">
    <name type="scientific">Vannella robusta</name>
    <dbReference type="NCBI Taxonomy" id="1487602"/>
    <lineage>
        <taxon>Eukaryota</taxon>
        <taxon>Amoebozoa</taxon>
        <taxon>Discosea</taxon>
        <taxon>Flabellinia</taxon>
        <taxon>Vannellidae</taxon>
        <taxon>Vannella</taxon>
    </lineage>
</organism>
<dbReference type="Gene3D" id="2.130.10.10">
    <property type="entry name" value="YVTN repeat-like/Quinoprotein amine dehydrogenase"/>
    <property type="match status" value="1"/>
</dbReference>
<dbReference type="SUPFAM" id="SSF50978">
    <property type="entry name" value="WD40 repeat-like"/>
    <property type="match status" value="1"/>
</dbReference>